<dbReference type="Proteomes" id="UP000232488">
    <property type="component" value="Segment"/>
</dbReference>
<evidence type="ECO:0000313" key="2">
    <source>
        <dbReference type="Proteomes" id="UP000232488"/>
    </source>
</evidence>
<keyword evidence="2" id="KW-1185">Reference proteome</keyword>
<dbReference type="EMBL" id="KX008963">
    <property type="protein sequence ID" value="AOM63482.1"/>
    <property type="molecule type" value="Genomic_DNA"/>
</dbReference>
<sequence length="173" mass="20473">MSTTMVFTPNRHDMISNSILYFYFISQYILDDIYLLENVSSMIFYNNKIKGREGIEFTKVFFNFINDLSLDGSLKDTKIIKKCALIHVRRNVSAEKYIAFYKLLISVLTKINNDLLHFNVVLFNPCLEHVLGYVTRNMIIWTRFYEEKFMKFGENKRILFSPIGNKFKDAIKC</sequence>
<organismHost>
    <name type="scientific">Heterosigma akashiwo</name>
    <name type="common">Chromophytic alga</name>
    <name type="synonym">Heterosigma carterae</name>
    <dbReference type="NCBI Taxonomy" id="2829"/>
</organismHost>
<organism evidence="1 2">
    <name type="scientific">Heterosigma akashiwo virus 01</name>
    <name type="common">HaV01</name>
    <dbReference type="NCBI Taxonomy" id="97195"/>
    <lineage>
        <taxon>Viruses</taxon>
        <taxon>Varidnaviria</taxon>
        <taxon>Bamfordvirae</taxon>
        <taxon>Nucleocytoviricota</taxon>
        <taxon>Megaviricetes</taxon>
        <taxon>Algavirales</taxon>
        <taxon>Phycodnaviridae</taxon>
        <taxon>Raphidovirus</taxon>
        <taxon>Raphidovirus japonicum</taxon>
    </lineage>
</organism>
<proteinExistence type="predicted"/>
<reference evidence="1 2" key="1">
    <citation type="submission" date="2016-03" db="EMBL/GenBank/DDBJ databases">
        <title>Genome sequences of a Phycodnavirus, Heterosigma akashiwo virus strain 53.</title>
        <authorList>
            <person name="Ueki S."/>
            <person name="Ogura Y."/>
            <person name="Hayashi T."/>
        </authorList>
    </citation>
    <scope>NUCLEOTIDE SEQUENCE [LARGE SCALE GENOMIC DNA]</scope>
    <source>
        <strain evidence="1">HaV53</strain>
    </source>
</reference>
<gene>
    <name evidence="1" type="primary">HaV53_ORF151</name>
</gene>
<dbReference type="KEGG" id="vg:37618532"/>
<dbReference type="GeneID" id="37618532"/>
<name>A0A1C9C5B0_HAV01</name>
<dbReference type="RefSeq" id="YP_009507548.1">
    <property type="nucleotide sequence ID" value="NC_038553.1"/>
</dbReference>
<protein>
    <submittedName>
        <fullName evidence="1">Uncharacterized protein</fullName>
    </submittedName>
</protein>
<evidence type="ECO:0000313" key="1">
    <source>
        <dbReference type="EMBL" id="AOM63482.1"/>
    </source>
</evidence>
<accession>A0A1C9C5B0</accession>